<evidence type="ECO:0000313" key="2">
    <source>
        <dbReference type="EMBL" id="QLD28358.1"/>
    </source>
</evidence>
<feature type="signal peptide" evidence="1">
    <location>
        <begin position="1"/>
        <end position="20"/>
    </location>
</feature>
<reference evidence="2 3" key="1">
    <citation type="submission" date="2020-07" db="EMBL/GenBank/DDBJ databases">
        <title>A bifunctional nitrone conjugated secondary metabolite targeting the ribosome.</title>
        <authorList>
            <person name="Limbrick E.M."/>
            <person name="Graf M."/>
            <person name="Derewacz D.K."/>
            <person name="Nguyen F."/>
            <person name="Spraggins J.M."/>
            <person name="Wieland M."/>
            <person name="Ynigez-Gutierrez A.E."/>
            <person name="Reisman B.J."/>
            <person name="Zinshteyn B."/>
            <person name="McCulloch K."/>
            <person name="Iverson T.M."/>
            <person name="Green R."/>
            <person name="Wilson D.N."/>
            <person name="Bachmann B.O."/>
        </authorList>
    </citation>
    <scope>NUCLEOTIDE SEQUENCE [LARGE SCALE GENOMIC DNA]</scope>
    <source>
        <strain evidence="3">aurantiaca</strain>
    </source>
</reference>
<dbReference type="KEGG" id="mcab:HXZ27_05220"/>
<dbReference type="Proteomes" id="UP000509335">
    <property type="component" value="Chromosome"/>
</dbReference>
<keyword evidence="1" id="KW-0732">Signal</keyword>
<gene>
    <name evidence="2" type="ORF">HXZ27_05220</name>
</gene>
<dbReference type="PROSITE" id="PS51257">
    <property type="entry name" value="PROKAR_LIPOPROTEIN"/>
    <property type="match status" value="1"/>
</dbReference>
<proteinExistence type="predicted"/>
<organism evidence="2 3">
    <name type="scientific">Micromonospora carbonacea</name>
    <dbReference type="NCBI Taxonomy" id="47853"/>
    <lineage>
        <taxon>Bacteria</taxon>
        <taxon>Bacillati</taxon>
        <taxon>Actinomycetota</taxon>
        <taxon>Actinomycetes</taxon>
        <taxon>Micromonosporales</taxon>
        <taxon>Micromonosporaceae</taxon>
        <taxon>Micromonospora</taxon>
    </lineage>
</organism>
<name>A0A7H8XV83_9ACTN</name>
<sequence>MRRWSAGVLAAALFVPGLTACNNSPAAEPAAGGAAAPAAPADPKEALLASTRELSKGNFTFAISGGEFDGSGTVHMPSKSAEMKMTGGDAATEDFSMDMHLVFIDTESWVKLDLTGPMVDAIPGAKERKGKYQHLDRSKIKDAKDLQFDFSDVDPAGSEALTKAVTDVRKTGEGTYEGTLDATKVTDSDVLDADIVKGLADKAGAVPFTAKLDAQGRLVEFLVKVPAAGSAKAQDLKVTYADYGAATAVPQPPANLVVEASDDVYEMFKG</sequence>
<protein>
    <recommendedName>
        <fullName evidence="4">LppX_LprAFG lipoprotein</fullName>
    </recommendedName>
</protein>
<evidence type="ECO:0008006" key="4">
    <source>
        <dbReference type="Google" id="ProtNLM"/>
    </source>
</evidence>
<evidence type="ECO:0000313" key="3">
    <source>
        <dbReference type="Proteomes" id="UP000509335"/>
    </source>
</evidence>
<accession>A0A7H8XV83</accession>
<evidence type="ECO:0000256" key="1">
    <source>
        <dbReference type="SAM" id="SignalP"/>
    </source>
</evidence>
<feature type="chain" id="PRO_5038634597" description="LppX_LprAFG lipoprotein" evidence="1">
    <location>
        <begin position="21"/>
        <end position="270"/>
    </location>
</feature>
<dbReference type="EMBL" id="CP058322">
    <property type="protein sequence ID" value="QLD28358.1"/>
    <property type="molecule type" value="Genomic_DNA"/>
</dbReference>
<dbReference type="AlphaFoldDB" id="A0A7H8XV83"/>